<dbReference type="PROSITE" id="PS01081">
    <property type="entry name" value="HTH_TETR_1"/>
    <property type="match status" value="1"/>
</dbReference>
<dbReference type="InterPro" id="IPR009057">
    <property type="entry name" value="Homeodomain-like_sf"/>
</dbReference>
<keyword evidence="7" id="KW-1185">Reference proteome</keyword>
<dbReference type="InterPro" id="IPR001647">
    <property type="entry name" value="HTH_TetR"/>
</dbReference>
<evidence type="ECO:0000259" key="5">
    <source>
        <dbReference type="PROSITE" id="PS50977"/>
    </source>
</evidence>
<dbReference type="InterPro" id="IPR036271">
    <property type="entry name" value="Tet_transcr_reg_TetR-rel_C_sf"/>
</dbReference>
<dbReference type="Pfam" id="PF00440">
    <property type="entry name" value="TetR_N"/>
    <property type="match status" value="1"/>
</dbReference>
<dbReference type="GO" id="GO:0003700">
    <property type="term" value="F:DNA-binding transcription factor activity"/>
    <property type="evidence" value="ECO:0007669"/>
    <property type="project" value="TreeGrafter"/>
</dbReference>
<dbReference type="OrthoDB" id="5292901at2"/>
<evidence type="ECO:0000256" key="1">
    <source>
        <dbReference type="ARBA" id="ARBA00023015"/>
    </source>
</evidence>
<gene>
    <name evidence="6" type="primary">kstR2_2</name>
    <name evidence="6" type="ORF">OCH7691_03399</name>
</gene>
<dbReference type="SUPFAM" id="SSF46689">
    <property type="entry name" value="Homeodomain-like"/>
    <property type="match status" value="1"/>
</dbReference>
<dbReference type="Gene3D" id="1.10.357.10">
    <property type="entry name" value="Tetracycline Repressor, domain 2"/>
    <property type="match status" value="1"/>
</dbReference>
<sequence>MARPSRRMQQAELADFRRRQLLKAAIKLFGAKGYHVTTIRDIADAAEVSVGMIYQYFEDKEDLLSSAIMEILDSYIREIPKAIDGETSPEKRFHAAILAYARVIDRNRDSAAIGYRTSWALRKDRLAVVFRKEQETAGMIRRCVDACIAAKVFREVDAEILTYQIIVLVHSWALNAWRLPKSLTVDDYVERNLSVLLAPVNRQA</sequence>
<keyword evidence="3" id="KW-0804">Transcription</keyword>
<dbReference type="PANTHER" id="PTHR30055">
    <property type="entry name" value="HTH-TYPE TRANSCRIPTIONAL REGULATOR RUTR"/>
    <property type="match status" value="1"/>
</dbReference>
<organism evidence="6 7">
    <name type="scientific">Oceanibacterium hippocampi</name>
    <dbReference type="NCBI Taxonomy" id="745714"/>
    <lineage>
        <taxon>Bacteria</taxon>
        <taxon>Pseudomonadati</taxon>
        <taxon>Pseudomonadota</taxon>
        <taxon>Alphaproteobacteria</taxon>
        <taxon>Sneathiellales</taxon>
        <taxon>Sneathiellaceae</taxon>
        <taxon>Oceanibacterium</taxon>
    </lineage>
</organism>
<proteinExistence type="predicted"/>
<dbReference type="PANTHER" id="PTHR30055:SF234">
    <property type="entry name" value="HTH-TYPE TRANSCRIPTIONAL REGULATOR BETI"/>
    <property type="match status" value="1"/>
</dbReference>
<keyword evidence="2 4" id="KW-0238">DNA-binding</keyword>
<feature type="domain" description="HTH tetR-type" evidence="5">
    <location>
        <begin position="15"/>
        <end position="75"/>
    </location>
</feature>
<dbReference type="AlphaFoldDB" id="A0A1Y5TT53"/>
<feature type="DNA-binding region" description="H-T-H motif" evidence="4">
    <location>
        <begin position="38"/>
        <end position="57"/>
    </location>
</feature>
<protein>
    <submittedName>
        <fullName evidence="6">HTH-type transcriptional repressor KstR2</fullName>
    </submittedName>
</protein>
<dbReference type="InterPro" id="IPR023772">
    <property type="entry name" value="DNA-bd_HTH_TetR-type_CS"/>
</dbReference>
<evidence type="ECO:0000313" key="6">
    <source>
        <dbReference type="EMBL" id="SLN71804.1"/>
    </source>
</evidence>
<evidence type="ECO:0000256" key="3">
    <source>
        <dbReference type="ARBA" id="ARBA00023163"/>
    </source>
</evidence>
<dbReference type="InterPro" id="IPR041490">
    <property type="entry name" value="KstR2_TetR_C"/>
</dbReference>
<dbReference type="Gene3D" id="1.10.10.60">
    <property type="entry name" value="Homeodomain-like"/>
    <property type="match status" value="1"/>
</dbReference>
<dbReference type="RefSeq" id="WP_085884746.1">
    <property type="nucleotide sequence ID" value="NZ_FWFR01000003.1"/>
</dbReference>
<evidence type="ECO:0000256" key="2">
    <source>
        <dbReference type="ARBA" id="ARBA00023125"/>
    </source>
</evidence>
<dbReference type="InterPro" id="IPR050109">
    <property type="entry name" value="HTH-type_TetR-like_transc_reg"/>
</dbReference>
<dbReference type="Pfam" id="PF17932">
    <property type="entry name" value="TetR_C_24"/>
    <property type="match status" value="1"/>
</dbReference>
<dbReference type="InParanoid" id="A0A1Y5TT53"/>
<dbReference type="Proteomes" id="UP000193200">
    <property type="component" value="Unassembled WGS sequence"/>
</dbReference>
<accession>A0A1Y5TT53</accession>
<evidence type="ECO:0000256" key="4">
    <source>
        <dbReference type="PROSITE-ProRule" id="PRU00335"/>
    </source>
</evidence>
<dbReference type="PROSITE" id="PS50977">
    <property type="entry name" value="HTH_TETR_2"/>
    <property type="match status" value="1"/>
</dbReference>
<evidence type="ECO:0000313" key="7">
    <source>
        <dbReference type="Proteomes" id="UP000193200"/>
    </source>
</evidence>
<dbReference type="PRINTS" id="PR00455">
    <property type="entry name" value="HTHTETR"/>
</dbReference>
<reference evidence="6 7" key="1">
    <citation type="submission" date="2017-03" db="EMBL/GenBank/DDBJ databases">
        <authorList>
            <person name="Afonso C.L."/>
            <person name="Miller P.J."/>
            <person name="Scott M.A."/>
            <person name="Spackman E."/>
            <person name="Goraichik I."/>
            <person name="Dimitrov K.M."/>
            <person name="Suarez D.L."/>
            <person name="Swayne D.E."/>
        </authorList>
    </citation>
    <scope>NUCLEOTIDE SEQUENCE [LARGE SCALE GENOMIC DNA]</scope>
    <source>
        <strain evidence="6 7">CECT 7691</strain>
    </source>
</reference>
<dbReference type="SUPFAM" id="SSF48498">
    <property type="entry name" value="Tetracyclin repressor-like, C-terminal domain"/>
    <property type="match status" value="1"/>
</dbReference>
<keyword evidence="1" id="KW-0805">Transcription regulation</keyword>
<name>A0A1Y5TT53_9PROT</name>
<dbReference type="GO" id="GO:0000976">
    <property type="term" value="F:transcription cis-regulatory region binding"/>
    <property type="evidence" value="ECO:0007669"/>
    <property type="project" value="TreeGrafter"/>
</dbReference>
<dbReference type="EMBL" id="FWFR01000003">
    <property type="protein sequence ID" value="SLN71804.1"/>
    <property type="molecule type" value="Genomic_DNA"/>
</dbReference>